<dbReference type="GO" id="GO:0016788">
    <property type="term" value="F:hydrolase activity, acting on ester bonds"/>
    <property type="evidence" value="ECO:0007669"/>
    <property type="project" value="TreeGrafter"/>
</dbReference>
<evidence type="ECO:0000256" key="2">
    <source>
        <dbReference type="ARBA" id="ARBA00004613"/>
    </source>
</evidence>
<comment type="caution">
    <text evidence="12">The sequence shown here is derived from an EMBL/GenBank/DDBJ whole genome shotgun (WGS) entry which is preliminary data.</text>
</comment>
<comment type="subcellular location">
    <subcellularLocation>
        <location evidence="2">Secreted</location>
    </subcellularLocation>
</comment>
<proteinExistence type="inferred from homology"/>
<gene>
    <name evidence="12" type="ORF">Nepgr_004973</name>
</gene>
<dbReference type="PANTHER" id="PTHR32440:SF2">
    <property type="entry name" value="INACTIVE PURPLE ACID PHOSPHATASE 28-RELATED"/>
    <property type="match status" value="1"/>
</dbReference>
<sequence length="407" mass="45836">MATPREKWTATVLYLASLSLPLYVLHAQFFDNLVLHFDRVTIKRMPELPLRFRSDGTFKILQVADMHFGNGVMTRCRDVSRSQFRYCSDLNTSQFVRRLIEAEKPDFIAFTGDNIFGTSTSDAAESLFKAFAPAVESRLPWAAILGNHDQESTMTREELMSLISLMDFSVSQVNPSVENSSEPKKETPLMDIDGFGNYNLAVQGAAGSVMENCSILDLFFLDSGDRATVDGRKTYGWIKDSQLHWFHSISQGIKGKDCDHKGDFFQSTKTPPALTFFHIPIPEIRQLYLQKIVGQFQEAVGCSSVNSGVLQALGSLKNVKAVFIGHDHINDFCGNLKGIWFCYGGGSGYHGYGLEGWPRRARVILLELSKGEKSWTGVHRILTWKRVDDETLTKIDEQVLWEQQPLI</sequence>
<evidence type="ECO:0000256" key="8">
    <source>
        <dbReference type="ARBA" id="ARBA00022833"/>
    </source>
</evidence>
<evidence type="ECO:0000313" key="13">
    <source>
        <dbReference type="Proteomes" id="UP001279734"/>
    </source>
</evidence>
<keyword evidence="8" id="KW-0862">Zinc</keyword>
<dbReference type="Gene3D" id="3.60.21.10">
    <property type="match status" value="1"/>
</dbReference>
<evidence type="ECO:0000256" key="6">
    <source>
        <dbReference type="ARBA" id="ARBA00022723"/>
    </source>
</evidence>
<evidence type="ECO:0000256" key="4">
    <source>
        <dbReference type="ARBA" id="ARBA00011738"/>
    </source>
</evidence>
<comment type="cofactor">
    <cofactor evidence="1">
        <name>Zn(2+)</name>
        <dbReference type="ChEBI" id="CHEBI:29105"/>
    </cofactor>
</comment>
<dbReference type="EMBL" id="BSYO01000004">
    <property type="protein sequence ID" value="GMH03134.1"/>
    <property type="molecule type" value="Genomic_DNA"/>
</dbReference>
<evidence type="ECO:0000256" key="7">
    <source>
        <dbReference type="ARBA" id="ARBA00022729"/>
    </source>
</evidence>
<dbReference type="AlphaFoldDB" id="A0AAD3XFR9"/>
<keyword evidence="13" id="KW-1185">Reference proteome</keyword>
<evidence type="ECO:0000256" key="9">
    <source>
        <dbReference type="ARBA" id="ARBA00023004"/>
    </source>
</evidence>
<dbReference type="PIRSF" id="PIRSF030250">
    <property type="entry name" value="Ptase_At2g46880"/>
    <property type="match status" value="1"/>
</dbReference>
<dbReference type="GO" id="GO:0005737">
    <property type="term" value="C:cytoplasm"/>
    <property type="evidence" value="ECO:0007669"/>
    <property type="project" value="TreeGrafter"/>
</dbReference>
<dbReference type="InterPro" id="IPR029052">
    <property type="entry name" value="Metallo-depent_PP-like"/>
</dbReference>
<evidence type="ECO:0000256" key="3">
    <source>
        <dbReference type="ARBA" id="ARBA00008723"/>
    </source>
</evidence>
<organism evidence="12 13">
    <name type="scientific">Nepenthes gracilis</name>
    <name type="common">Slender pitcher plant</name>
    <dbReference type="NCBI Taxonomy" id="150966"/>
    <lineage>
        <taxon>Eukaryota</taxon>
        <taxon>Viridiplantae</taxon>
        <taxon>Streptophyta</taxon>
        <taxon>Embryophyta</taxon>
        <taxon>Tracheophyta</taxon>
        <taxon>Spermatophyta</taxon>
        <taxon>Magnoliopsida</taxon>
        <taxon>eudicotyledons</taxon>
        <taxon>Gunneridae</taxon>
        <taxon>Pentapetalae</taxon>
        <taxon>Caryophyllales</taxon>
        <taxon>Nepenthaceae</taxon>
        <taxon>Nepenthes</taxon>
    </lineage>
</organism>
<dbReference type="InterPro" id="IPR004843">
    <property type="entry name" value="Calcineurin-like_PHP"/>
</dbReference>
<dbReference type="PANTHER" id="PTHR32440">
    <property type="entry name" value="PHOSPHATASE DCR2-RELATED-RELATED"/>
    <property type="match status" value="1"/>
</dbReference>
<keyword evidence="10" id="KW-0325">Glycoprotein</keyword>
<dbReference type="Proteomes" id="UP001279734">
    <property type="component" value="Unassembled WGS sequence"/>
</dbReference>
<keyword evidence="9" id="KW-0408">Iron</keyword>
<comment type="subunit">
    <text evidence="4">Homodimer.</text>
</comment>
<evidence type="ECO:0000256" key="5">
    <source>
        <dbReference type="ARBA" id="ARBA00022525"/>
    </source>
</evidence>
<dbReference type="GO" id="GO:0005576">
    <property type="term" value="C:extracellular region"/>
    <property type="evidence" value="ECO:0007669"/>
    <property type="project" value="UniProtKB-SubCell"/>
</dbReference>
<dbReference type="InterPro" id="IPR011230">
    <property type="entry name" value="PAP14/16/28/29"/>
</dbReference>
<keyword evidence="7" id="KW-0732">Signal</keyword>
<dbReference type="GO" id="GO:0046872">
    <property type="term" value="F:metal ion binding"/>
    <property type="evidence" value="ECO:0007669"/>
    <property type="project" value="UniProtKB-KW"/>
</dbReference>
<dbReference type="CDD" id="cd07383">
    <property type="entry name" value="MPP_Dcr2"/>
    <property type="match status" value="1"/>
</dbReference>
<reference evidence="12" key="1">
    <citation type="submission" date="2023-05" db="EMBL/GenBank/DDBJ databases">
        <title>Nepenthes gracilis genome sequencing.</title>
        <authorList>
            <person name="Fukushima K."/>
        </authorList>
    </citation>
    <scope>NUCLEOTIDE SEQUENCE</scope>
    <source>
        <strain evidence="12">SING2019-196</strain>
    </source>
</reference>
<evidence type="ECO:0000259" key="11">
    <source>
        <dbReference type="Pfam" id="PF00149"/>
    </source>
</evidence>
<evidence type="ECO:0000313" key="12">
    <source>
        <dbReference type="EMBL" id="GMH03134.1"/>
    </source>
</evidence>
<accession>A0AAD3XFR9</accession>
<dbReference type="SUPFAM" id="SSF56300">
    <property type="entry name" value="Metallo-dependent phosphatases"/>
    <property type="match status" value="1"/>
</dbReference>
<name>A0AAD3XFR9_NEPGR</name>
<keyword evidence="5" id="KW-0964">Secreted</keyword>
<evidence type="ECO:0000256" key="1">
    <source>
        <dbReference type="ARBA" id="ARBA00001947"/>
    </source>
</evidence>
<comment type="similarity">
    <text evidence="3">Belongs to the metallophosphoesterase superfamily. Purple acid phosphatase family.</text>
</comment>
<keyword evidence="6" id="KW-0479">Metal-binding</keyword>
<protein>
    <recommendedName>
        <fullName evidence="11">Calcineurin-like phosphoesterase domain-containing protein</fullName>
    </recommendedName>
</protein>
<feature type="domain" description="Calcineurin-like phosphoesterase" evidence="11">
    <location>
        <begin position="58"/>
        <end position="329"/>
    </location>
</feature>
<dbReference type="Pfam" id="PF00149">
    <property type="entry name" value="Metallophos"/>
    <property type="match status" value="1"/>
</dbReference>
<evidence type="ECO:0000256" key="10">
    <source>
        <dbReference type="ARBA" id="ARBA00023180"/>
    </source>
</evidence>
<dbReference type="FunFam" id="3.60.21.10:FF:000038">
    <property type="entry name" value="Probable inactive purple acid phosphatase 29"/>
    <property type="match status" value="1"/>
</dbReference>